<dbReference type="AlphaFoldDB" id="A0A0G4P8L3"/>
<sequence length="119" mass="13376">MIRCKPRFQNLILDWEVLIFVILGDNDFMGKHNKGPGCMFSPALLFFRHTGMFTLIIGTGIDETSKEIRLISLRGKAGCESEQGPPGGSRCILKERVDVNPEECRKMRAIEITSGRNGY</sequence>
<dbReference type="EMBL" id="HG793141">
    <property type="protein sequence ID" value="CRL22642.1"/>
    <property type="molecule type" value="Genomic_DNA"/>
</dbReference>
<keyword evidence="2" id="KW-1185">Reference proteome</keyword>
<organism evidence="1 2">
    <name type="scientific">Penicillium camemberti (strain FM 013)</name>
    <dbReference type="NCBI Taxonomy" id="1429867"/>
    <lineage>
        <taxon>Eukaryota</taxon>
        <taxon>Fungi</taxon>
        <taxon>Dikarya</taxon>
        <taxon>Ascomycota</taxon>
        <taxon>Pezizomycotina</taxon>
        <taxon>Eurotiomycetes</taxon>
        <taxon>Eurotiomycetidae</taxon>
        <taxon>Eurotiales</taxon>
        <taxon>Aspergillaceae</taxon>
        <taxon>Penicillium</taxon>
    </lineage>
</organism>
<protein>
    <submittedName>
        <fullName evidence="1">Str. FM013</fullName>
    </submittedName>
</protein>
<proteinExistence type="predicted"/>
<accession>A0A0G4P8L3</accession>
<name>A0A0G4P8L3_PENC3</name>
<dbReference type="Proteomes" id="UP000053732">
    <property type="component" value="Unassembled WGS sequence"/>
</dbReference>
<gene>
    <name evidence="1" type="ORF">PCAMFM013_S008g000071</name>
</gene>
<evidence type="ECO:0000313" key="1">
    <source>
        <dbReference type="EMBL" id="CRL22642.1"/>
    </source>
</evidence>
<reference evidence="1 2" key="1">
    <citation type="journal article" date="2014" name="Nat. Commun.">
        <title>Multiple recent horizontal transfers of a large genomic region in cheese making fungi.</title>
        <authorList>
            <person name="Cheeseman K."/>
            <person name="Ropars J."/>
            <person name="Renault P."/>
            <person name="Dupont J."/>
            <person name="Gouzy J."/>
            <person name="Branca A."/>
            <person name="Abraham A.L."/>
            <person name="Ceppi M."/>
            <person name="Conseiller E."/>
            <person name="Debuchy R."/>
            <person name="Malagnac F."/>
            <person name="Goarin A."/>
            <person name="Silar P."/>
            <person name="Lacoste S."/>
            <person name="Sallet E."/>
            <person name="Bensimon A."/>
            <person name="Giraud T."/>
            <person name="Brygoo Y."/>
        </authorList>
    </citation>
    <scope>NUCLEOTIDE SEQUENCE [LARGE SCALE GENOMIC DNA]</scope>
    <source>
        <strain evidence="2">FM 013</strain>
    </source>
</reference>
<evidence type="ECO:0000313" key="2">
    <source>
        <dbReference type="Proteomes" id="UP000053732"/>
    </source>
</evidence>